<dbReference type="GeneTree" id="ENSGT00940000173798"/>
<evidence type="ECO:0000313" key="2">
    <source>
        <dbReference type="Ensembl" id="ENSPMAP00000003673.1"/>
    </source>
</evidence>
<feature type="domain" description="Codanin-1 C-terminal" evidence="1">
    <location>
        <begin position="1"/>
        <end position="36"/>
    </location>
</feature>
<dbReference type="AlphaFoldDB" id="S4REP1"/>
<reference evidence="2" key="2">
    <citation type="submission" date="2025-09" db="UniProtKB">
        <authorList>
            <consortium name="Ensembl"/>
        </authorList>
    </citation>
    <scope>IDENTIFICATION</scope>
</reference>
<reference evidence="2" key="1">
    <citation type="submission" date="2025-08" db="UniProtKB">
        <authorList>
            <consortium name="Ensembl"/>
        </authorList>
    </citation>
    <scope>IDENTIFICATION</scope>
</reference>
<sequence>MKRTVEFVAERTCSNCVKHIRATLLAGLVEEGEARVSALAGGVPADLTLQDVCTQLSGQGTAAALDAAQRFCATKAPQVMRLLLPEELSPQVVSTAADIVVRLAQEKAAQWLNSNVDKLLRKALRSRVDGPLKSASYSSTSEPSRDGSSVRACPAACSHANPLPSLVLTQLKDLLCVTVAPSCEDAAVTEETILELVRSLHGSLQCKKYLSPTVEKAFAQYAVELAAAIAFDRVLNESPAVDCWEESTRRLLGALQGVWTEFSMQPPFHLLLSNKNVSYLHSATDKKKTPRWEL</sequence>
<dbReference type="InterPro" id="IPR028171">
    <property type="entry name" value="Codanin-1_C"/>
</dbReference>
<accession>S4REP1</accession>
<protein>
    <recommendedName>
        <fullName evidence="1">Codanin-1 C-terminal domain-containing protein</fullName>
    </recommendedName>
</protein>
<dbReference type="GO" id="GO:0005634">
    <property type="term" value="C:nucleus"/>
    <property type="evidence" value="ECO:0007669"/>
    <property type="project" value="TreeGrafter"/>
</dbReference>
<dbReference type="InterPro" id="IPR040031">
    <property type="entry name" value="Codanin-1"/>
</dbReference>
<dbReference type="STRING" id="7757.ENSPMAP00000003673"/>
<dbReference type="OMA" id="DCWEEST"/>
<organism evidence="2">
    <name type="scientific">Petromyzon marinus</name>
    <name type="common">Sea lamprey</name>
    <dbReference type="NCBI Taxonomy" id="7757"/>
    <lineage>
        <taxon>Eukaryota</taxon>
        <taxon>Metazoa</taxon>
        <taxon>Chordata</taxon>
        <taxon>Craniata</taxon>
        <taxon>Vertebrata</taxon>
        <taxon>Cyclostomata</taxon>
        <taxon>Hyperoartia</taxon>
        <taxon>Petromyzontiformes</taxon>
        <taxon>Petromyzontidae</taxon>
        <taxon>Petromyzon</taxon>
    </lineage>
</organism>
<dbReference type="HOGENOM" id="CLU_805465_0_0_1"/>
<dbReference type="Pfam" id="PF15296">
    <property type="entry name" value="Codanin-1_C"/>
    <property type="match status" value="1"/>
</dbReference>
<dbReference type="GO" id="GO:0006325">
    <property type="term" value="P:chromatin organization"/>
    <property type="evidence" value="ECO:0007669"/>
    <property type="project" value="TreeGrafter"/>
</dbReference>
<dbReference type="PANTHER" id="PTHR28678:SF1">
    <property type="entry name" value="CODANIN-1"/>
    <property type="match status" value="1"/>
</dbReference>
<proteinExistence type="predicted"/>
<dbReference type="PANTHER" id="PTHR28678">
    <property type="entry name" value="CODANIN-1"/>
    <property type="match status" value="1"/>
</dbReference>
<name>S4REP1_PETMA</name>
<dbReference type="Ensembl" id="ENSPMAT00000003689.1">
    <property type="protein sequence ID" value="ENSPMAP00000003673.1"/>
    <property type="gene ID" value="ENSPMAG00000003368.1"/>
</dbReference>
<evidence type="ECO:0000259" key="1">
    <source>
        <dbReference type="Pfam" id="PF15296"/>
    </source>
</evidence>